<dbReference type="Pfam" id="PF18072">
    <property type="entry name" value="FGAR-AT_linker"/>
    <property type="match status" value="1"/>
</dbReference>
<feature type="domain" description="PurM-like N-terminal" evidence="10">
    <location>
        <begin position="339"/>
        <end position="458"/>
    </location>
</feature>
<keyword evidence="6 8" id="KW-0067">ATP-binding</keyword>
<dbReference type="PANTHER" id="PTHR43555">
    <property type="entry name" value="PHOSPHORIBOSYLFORMYLGLYCINAMIDINE SYNTHASE SUBUNIT PURL"/>
    <property type="match status" value="1"/>
</dbReference>
<accession>A0A367ZJ03</accession>
<feature type="binding site" evidence="8">
    <location>
        <position position="381"/>
    </location>
    <ligand>
        <name>Mg(2+)</name>
        <dbReference type="ChEBI" id="CHEBI:18420"/>
        <label>2</label>
    </ligand>
</feature>
<dbReference type="EC" id="6.3.5.3" evidence="8"/>
<evidence type="ECO:0000259" key="12">
    <source>
        <dbReference type="Pfam" id="PF18072"/>
    </source>
</evidence>
<protein>
    <recommendedName>
        <fullName evidence="8">Phosphoribosylformylglycinamidine synthase subunit PurL</fullName>
        <shortName evidence="8">FGAM synthase</shortName>
        <ecNumber evidence="8">6.3.5.3</ecNumber>
    </recommendedName>
    <alternativeName>
        <fullName evidence="8">Formylglycinamide ribonucleotide amidotransferase subunit II</fullName>
        <shortName evidence="8">FGAR amidotransferase II</shortName>
        <shortName evidence="8">FGAR-AT II</shortName>
    </alternativeName>
    <alternativeName>
        <fullName evidence="8">Glutamine amidotransferase PurL</fullName>
    </alternativeName>
    <alternativeName>
        <fullName evidence="8">Phosphoribosylformylglycinamidine synthase subunit II</fullName>
    </alternativeName>
</protein>
<sequence length="1035" mass="112562">MATSIVRWIKRELPDPLGARVAEQARRWLGLETGEVRTAKIFLIPEHLGPDAQRRLAEEGLRDAVLHEIGSNALPPWPEFRAALRISRRPGVTDDEGRSAQRVLADLLDRPLPGHQEIFTQDLYLFANPLSPHDLERLGRELLANPLIERIEPLTPDRAFALLEGGVPMFAAGQPSPASDFPSSATALPSPAASLASPTQGRGADPHRLVDPTVEAIPLPEAPEALLALSRDRLLELDLAEMEAIRAYYARPEVQEARRAAGLPAACPTDAELEILAQTWSEHCKHKEFAATIVCRDLDTGEETVIDSLFRTFIRRPTELLRAEQRRVGTDWLVKVFDDNAGVVKIDDQRLFVWKVETHNSPSALDPYGGALTGIVGNNRDPLGTGRGGARLLFNTDVLCFAPPDDASPRFPGQLPPHRILQGVRRGIEDGGNKSGVPTINGAIVFDPRYRAKPLVFCGTGAVLPATLAGRPAWVKEVDPGDLIVMAGGRVGRDGIHGATFSSAAVAPDSPASAVQIGSPLTQKMLSDFLARACAEGLIKSCTDNGAGGLSSSIGELAWSCGGASVQLDAVPLKYPGLRPWEIFLSESQERMTLVVEPDRWPALQALAERLEVEVSCLGRFTATGRLEVRYGDRPVADLDLDFLHEGVPRKRLEAVWRAPVISPARLPAELDLGRTLKLLLRRWNICSRESIIRQYDHEVKGRTVIKPLMGPRGHAPQDAAVIRVDFSDFVGIAVANGICPRYGDLDAYAMSAGAFDEAVRQIIAVGGRLPRRDRPDHRFWSGNDNFCVPDSVYDPETNPDGREKLGKLVRMCQALADLSLAYGVPMTSGKDSMKNDFRCGREKISVPPTVLYSLTARIDDVRRVTTAEFKHACDLVYLVGPTYEELGGSELLDELGLPGGAVPRVRPAEARARYDRVSEAHERGLLASCHDLSDGGLAVALAEAAFGGDLGADLELPARGLPTPVWLFAESHSRFLVTVPPACEAAFTALFGDDALRLGAVTAQPRLRVRREGRVVLDEALADLLAAWNRDLEA</sequence>
<dbReference type="EMBL" id="QOQW01000029">
    <property type="protein sequence ID" value="RCK78018.1"/>
    <property type="molecule type" value="Genomic_DNA"/>
</dbReference>
<evidence type="ECO:0000313" key="13">
    <source>
        <dbReference type="EMBL" id="RCK78018.1"/>
    </source>
</evidence>
<dbReference type="InterPro" id="IPR016188">
    <property type="entry name" value="PurM-like_N"/>
</dbReference>
<dbReference type="Proteomes" id="UP000252355">
    <property type="component" value="Unassembled WGS sequence"/>
</dbReference>
<gene>
    <name evidence="8" type="primary">purL</name>
    <name evidence="13" type="ORF">OZSIB_1927</name>
</gene>
<comment type="caution">
    <text evidence="8">Lacks conserved residue(s) required for the propagation of feature annotation.</text>
</comment>
<dbReference type="SUPFAM" id="SSF56042">
    <property type="entry name" value="PurM C-terminal domain-like"/>
    <property type="match status" value="2"/>
</dbReference>
<feature type="binding site" evidence="8">
    <location>
        <position position="544"/>
    </location>
    <ligand>
        <name>Mg(2+)</name>
        <dbReference type="ChEBI" id="CHEBI:18420"/>
        <label>2</label>
    </ligand>
</feature>
<evidence type="ECO:0000259" key="11">
    <source>
        <dbReference type="Pfam" id="PF02769"/>
    </source>
</evidence>
<dbReference type="Pfam" id="PF02769">
    <property type="entry name" value="AIRS_C"/>
    <property type="match status" value="2"/>
</dbReference>
<dbReference type="InterPro" id="IPR036676">
    <property type="entry name" value="PurM-like_C_sf"/>
</dbReference>
<feature type="binding site" evidence="8">
    <location>
        <position position="516"/>
    </location>
    <ligand>
        <name>substrate</name>
    </ligand>
</feature>
<dbReference type="Gene3D" id="3.90.650.10">
    <property type="entry name" value="PurM-like C-terminal domain"/>
    <property type="match status" value="2"/>
</dbReference>
<evidence type="ECO:0000256" key="4">
    <source>
        <dbReference type="ARBA" id="ARBA00022741"/>
    </source>
</evidence>
<dbReference type="AlphaFoldDB" id="A0A367ZJ03"/>
<feature type="binding site" evidence="8">
    <location>
        <position position="785"/>
    </location>
    <ligand>
        <name>ATP</name>
        <dbReference type="ChEBI" id="CHEBI:30616"/>
    </ligand>
</feature>
<evidence type="ECO:0000256" key="8">
    <source>
        <dbReference type="HAMAP-Rule" id="MF_00420"/>
    </source>
</evidence>
<feature type="active site" description="Proton acceptor" evidence="8">
    <location>
        <position position="359"/>
    </location>
</feature>
<dbReference type="CDD" id="cd02203">
    <property type="entry name" value="PurL_repeat1"/>
    <property type="match status" value="1"/>
</dbReference>
<dbReference type="GO" id="GO:0005524">
    <property type="term" value="F:ATP binding"/>
    <property type="evidence" value="ECO:0007669"/>
    <property type="project" value="UniProtKB-UniRule"/>
</dbReference>
<name>A0A367ZJ03_9BACT</name>
<evidence type="ECO:0000256" key="2">
    <source>
        <dbReference type="ARBA" id="ARBA00022598"/>
    </source>
</evidence>
<feature type="compositionally biased region" description="Low complexity" evidence="9">
    <location>
        <begin position="182"/>
        <end position="199"/>
    </location>
</feature>
<keyword evidence="4 8" id="KW-0547">Nucleotide-binding</keyword>
<comment type="function">
    <text evidence="8">Part of the phosphoribosylformylglycinamidine synthase complex involved in the purines biosynthetic pathway. Catalyzes the ATP-dependent conversion of formylglycinamide ribonucleotide (FGAR) and glutamine to yield formylglycinamidine ribonucleotide (FGAM) and glutamate. The FGAM synthase complex is composed of three subunits. PurQ produces an ammonia molecule by converting glutamine to glutamate. PurL transfers the ammonia molecule to FGAR to form FGAM in an ATP-dependent manner. PurS interacts with PurQ and PurL and is thought to assist in the transfer of the ammonia molecule from PurQ to PurL.</text>
</comment>
<reference evidence="13 14" key="1">
    <citation type="submission" date="2018-05" db="EMBL/GenBank/DDBJ databases">
        <title>A metagenomic window into the 2 km-deep terrestrial subsurface aquifer revealed taxonomically and functionally diverse microbial community comprising novel uncultured bacterial lineages.</title>
        <authorList>
            <person name="Kadnikov V.V."/>
            <person name="Mardanov A.V."/>
            <person name="Beletsky A.V."/>
            <person name="Banks D."/>
            <person name="Pimenov N.V."/>
            <person name="Frank Y.A."/>
            <person name="Karnachuk O.V."/>
            <person name="Ravin N.V."/>
        </authorList>
    </citation>
    <scope>NUCLEOTIDE SEQUENCE [LARGE SCALE GENOMIC DNA]</scope>
    <source>
        <strain evidence="13">BY5</strain>
    </source>
</reference>
<evidence type="ECO:0000259" key="10">
    <source>
        <dbReference type="Pfam" id="PF00586"/>
    </source>
</evidence>
<keyword evidence="2 8" id="KW-0436">Ligase</keyword>
<feature type="region of interest" description="Disordered" evidence="9">
    <location>
        <begin position="174"/>
        <end position="205"/>
    </location>
</feature>
<evidence type="ECO:0000256" key="1">
    <source>
        <dbReference type="ARBA" id="ARBA00022490"/>
    </source>
</evidence>
<dbReference type="GO" id="GO:0005737">
    <property type="term" value="C:cytoplasm"/>
    <property type="evidence" value="ECO:0007669"/>
    <property type="project" value="UniProtKB-SubCell"/>
</dbReference>
<dbReference type="GO" id="GO:0006189">
    <property type="term" value="P:'de novo' IMP biosynthetic process"/>
    <property type="evidence" value="ECO:0007669"/>
    <property type="project" value="UniProtKB-UniRule"/>
</dbReference>
<comment type="catalytic activity">
    <reaction evidence="8">
        <text>N(2)-formyl-N(1)-(5-phospho-beta-D-ribosyl)glycinamide + L-glutamine + ATP + H2O = 2-formamido-N(1)-(5-O-phospho-beta-D-ribosyl)acetamidine + L-glutamate + ADP + phosphate + H(+)</text>
        <dbReference type="Rhea" id="RHEA:17129"/>
        <dbReference type="ChEBI" id="CHEBI:15377"/>
        <dbReference type="ChEBI" id="CHEBI:15378"/>
        <dbReference type="ChEBI" id="CHEBI:29985"/>
        <dbReference type="ChEBI" id="CHEBI:30616"/>
        <dbReference type="ChEBI" id="CHEBI:43474"/>
        <dbReference type="ChEBI" id="CHEBI:58359"/>
        <dbReference type="ChEBI" id="CHEBI:147286"/>
        <dbReference type="ChEBI" id="CHEBI:147287"/>
        <dbReference type="ChEBI" id="CHEBI:456216"/>
        <dbReference type="EC" id="6.3.5.3"/>
    </reaction>
</comment>
<keyword evidence="5 8" id="KW-0658">Purine biosynthesis</keyword>
<evidence type="ECO:0000256" key="5">
    <source>
        <dbReference type="ARBA" id="ARBA00022755"/>
    </source>
</evidence>
<evidence type="ECO:0000256" key="7">
    <source>
        <dbReference type="ARBA" id="ARBA00022842"/>
    </source>
</evidence>
<dbReference type="UniPathway" id="UPA00074">
    <property type="reaction ID" value="UER00128"/>
</dbReference>
<dbReference type="Gene3D" id="3.30.1330.10">
    <property type="entry name" value="PurM-like, N-terminal domain"/>
    <property type="match status" value="2"/>
</dbReference>
<keyword evidence="1 8" id="KW-0963">Cytoplasm</keyword>
<feature type="domain" description="Phosphoribosylformylglycinamidine synthase linker" evidence="12">
    <location>
        <begin position="229"/>
        <end position="287"/>
    </location>
</feature>
<feature type="binding site" evidence="8">
    <location>
        <begin position="587"/>
        <end position="589"/>
    </location>
    <ligand>
        <name>substrate</name>
    </ligand>
</feature>
<keyword evidence="7 8" id="KW-0460">Magnesium</keyword>
<evidence type="ECO:0000256" key="9">
    <source>
        <dbReference type="SAM" id="MobiDB-lite"/>
    </source>
</evidence>
<organism evidence="13 14">
    <name type="scientific">Candidatus Ozemobacter sibiricus</name>
    <dbReference type="NCBI Taxonomy" id="2268124"/>
    <lineage>
        <taxon>Bacteria</taxon>
        <taxon>Candidatus Ozemobacteria</taxon>
        <taxon>Candidatus Ozemobacterales</taxon>
        <taxon>Candidatus Ozemobacteraceae</taxon>
        <taxon>Candidatus Ozemobacter</taxon>
    </lineage>
</organism>
<dbReference type="GO" id="GO:0000287">
    <property type="term" value="F:magnesium ion binding"/>
    <property type="evidence" value="ECO:0007669"/>
    <property type="project" value="UniProtKB-UniRule"/>
</dbReference>
<feature type="domain" description="PurM-like C-terminal" evidence="11">
    <location>
        <begin position="480"/>
        <end position="631"/>
    </location>
</feature>
<feature type="active site" evidence="8">
    <location>
        <position position="283"/>
    </location>
</feature>
<evidence type="ECO:0000313" key="14">
    <source>
        <dbReference type="Proteomes" id="UP000252355"/>
    </source>
</evidence>
<feature type="binding site" evidence="8">
    <location>
        <position position="830"/>
    </location>
    <ligand>
        <name>ATP</name>
        <dbReference type="ChEBI" id="CHEBI:30616"/>
    </ligand>
</feature>
<dbReference type="InterPro" id="IPR041609">
    <property type="entry name" value="PurL_linker"/>
</dbReference>
<feature type="binding site" evidence="8">
    <location>
        <position position="355"/>
    </location>
    <ligand>
        <name>ATP</name>
        <dbReference type="ChEBI" id="CHEBI:30616"/>
    </ligand>
</feature>
<proteinExistence type="inferred from homology"/>
<evidence type="ECO:0000256" key="6">
    <source>
        <dbReference type="ARBA" id="ARBA00022840"/>
    </source>
</evidence>
<dbReference type="InterPro" id="IPR010074">
    <property type="entry name" value="PRibForGlyAmidine_synth_PurL"/>
</dbReference>
<dbReference type="SUPFAM" id="SSF55326">
    <property type="entry name" value="PurM N-terminal domain-like"/>
    <property type="match status" value="2"/>
</dbReference>
<feature type="binding site" evidence="8">
    <location>
        <position position="833"/>
    </location>
    <ligand>
        <name>substrate</name>
    </ligand>
</feature>
<keyword evidence="3 8" id="KW-0479">Metal-binding</keyword>
<dbReference type="Pfam" id="PF00586">
    <property type="entry name" value="AIRS"/>
    <property type="match status" value="1"/>
</dbReference>
<comment type="pathway">
    <text evidence="8">Purine metabolism; IMP biosynthesis via de novo pathway; 5-amino-1-(5-phospho-D-ribosyl)imidazole from N(2)-formyl-N(1)-(5-phospho-D-ribosyl)glycinamide: step 1/2.</text>
</comment>
<dbReference type="HAMAP" id="MF_00420">
    <property type="entry name" value="PurL_2"/>
    <property type="match status" value="1"/>
</dbReference>
<dbReference type="InterPro" id="IPR036921">
    <property type="entry name" value="PurM-like_N_sf"/>
</dbReference>
<feature type="binding site" evidence="8">
    <location>
        <position position="380"/>
    </location>
    <ligand>
        <name>substrate</name>
    </ligand>
</feature>
<dbReference type="InterPro" id="IPR010918">
    <property type="entry name" value="PurM-like_C_dom"/>
</dbReference>
<comment type="similarity">
    <text evidence="8">Belongs to the FGAMS family.</text>
</comment>
<evidence type="ECO:0000256" key="3">
    <source>
        <dbReference type="ARBA" id="ARBA00022723"/>
    </source>
</evidence>
<dbReference type="CDD" id="cd02204">
    <property type="entry name" value="PurL_repeat2"/>
    <property type="match status" value="1"/>
</dbReference>
<dbReference type="PANTHER" id="PTHR43555:SF1">
    <property type="entry name" value="PHOSPHORIBOSYLFORMYLGLYCINAMIDINE SYNTHASE SUBUNIT PURL"/>
    <property type="match status" value="1"/>
</dbReference>
<comment type="caution">
    <text evidence="13">The sequence shown here is derived from an EMBL/GenBank/DDBJ whole genome shotgun (WGS) entry which is preliminary data.</text>
</comment>
<feature type="domain" description="PurM-like C-terminal" evidence="11">
    <location>
        <begin position="875"/>
        <end position="1011"/>
    </location>
</feature>
<feature type="binding site" evidence="8">
    <location>
        <position position="357"/>
    </location>
    <ligand>
        <name>Mg(2+)</name>
        <dbReference type="ChEBI" id="CHEBI:18420"/>
        <label>1</label>
    </ligand>
</feature>
<comment type="subcellular location">
    <subcellularLocation>
        <location evidence="8">Cytoplasm</location>
    </subcellularLocation>
</comment>
<comment type="subunit">
    <text evidence="8">Monomer. Part of the FGAM synthase complex composed of 1 PurL, 1 PurQ and 2 PurS subunits.</text>
</comment>
<dbReference type="GO" id="GO:0004642">
    <property type="term" value="F:phosphoribosylformylglycinamidine synthase activity"/>
    <property type="evidence" value="ECO:0007669"/>
    <property type="project" value="UniProtKB-UniRule"/>
</dbReference>